<evidence type="ECO:0000256" key="11">
    <source>
        <dbReference type="ARBA" id="ARBA00023136"/>
    </source>
</evidence>
<evidence type="ECO:0000256" key="13">
    <source>
        <dbReference type="ARBA" id="ARBA00058795"/>
    </source>
</evidence>
<dbReference type="GO" id="GO:0009686">
    <property type="term" value="P:gibberellin biosynthetic process"/>
    <property type="evidence" value="ECO:0007669"/>
    <property type="project" value="InterPro"/>
</dbReference>
<evidence type="ECO:0000256" key="1">
    <source>
        <dbReference type="ARBA" id="ARBA00001971"/>
    </source>
</evidence>
<keyword evidence="4" id="KW-0812">Transmembrane</keyword>
<dbReference type="SUPFAM" id="SSF48264">
    <property type="entry name" value="Cytochrome P450"/>
    <property type="match status" value="2"/>
</dbReference>
<dbReference type="Proteomes" id="UP000290289">
    <property type="component" value="Chromosome 8"/>
</dbReference>
<dbReference type="GO" id="GO:0009707">
    <property type="term" value="C:chloroplast outer membrane"/>
    <property type="evidence" value="ECO:0007669"/>
    <property type="project" value="UniProtKB-SubCell"/>
</dbReference>
<dbReference type="GO" id="GO:0005506">
    <property type="term" value="F:iron ion binding"/>
    <property type="evidence" value="ECO:0007669"/>
    <property type="project" value="InterPro"/>
</dbReference>
<protein>
    <recommendedName>
        <fullName evidence="14">ent-kaurene monooxygenase</fullName>
        <ecNumber evidence="14">1.14.14.86</ecNumber>
    </recommendedName>
</protein>
<keyword evidence="8" id="KW-0560">Oxidoreductase</keyword>
<evidence type="ECO:0000256" key="10">
    <source>
        <dbReference type="ARBA" id="ARBA00023033"/>
    </source>
</evidence>
<evidence type="ECO:0000256" key="12">
    <source>
        <dbReference type="ARBA" id="ARBA00023766"/>
    </source>
</evidence>
<dbReference type="PANTHER" id="PTHR47283">
    <property type="entry name" value="ENT-KAURENE OXIDASE, CHLOROPLASTIC"/>
    <property type="match status" value="1"/>
</dbReference>
<comment type="subcellular location">
    <subcellularLocation>
        <location evidence="12">Plastid</location>
        <location evidence="12">Chloroplast outer membrane</location>
        <topology evidence="12">Single-pass membrane protein</topology>
    </subcellularLocation>
</comment>
<sequence length="1107" mass="126485">MAPINQILQHFQAMPFAVPAAIAALSLLFLFSVKALIFPKKNAFSKLPSVPVVPGLPVVGNLLQLKEKKPYKTFTRWAEEYGPIYSIRTGATTMVVLNTADVAKETRTSQWVTYPRIALVRTRLTSEFRWNSKLVSSQKTSCYRRWGPDVFVGTIAPNGRVALAMVTRYSSMSTRKLSKALKILTSDKCMVATSDYNDFHKMVKRHVLTNVLGANAQKRHRSQRDTMRENVASRLHAHVNNSPQEAINFREIFESELFGIALKQAIGKDIEDSINVEELGTTLSRDDIFKVLVNDMMEGAIEVDWRDFFPYLRWVPNKTIEKNMKRLSRRRIAVMNVLIEEQKKRLASGEELNCYTDYLLSEAKTLTPEQITMLIWETIIETADTTLVTTEWAMYELAKDQKKQDRLFEEIQNVCGTDKVTEEHLSQMPYLGAVFHETLRKYSPVPIVPLRYVHEDTQLGGYYVPAGTEIAINIYGCNMDKNRWESPEEWKPERFLEPKHDPMDLYKTMAFGAGKRVCAGSLQAMLIACTSIGRLVQEFEWKLRHGEEENVATVGLTTRKLHPMHAILKPRNCSRPSTFPLNFLRESMEPMTQILQGFQAMPFAVPAAIAAPSLLFLLSAKDLVHTKKNDFPELPSVPAVPGLPVVGNLLQLKEKKPYKTFTKWAEEYGPIYSIRTGASTMVVLNSTDIAKEAMVTRYSSMSTKKLSKALKLLTFDKCMVAISDYNDFHKMIKRYILTNVLGVNAQKRHGSHRDTMRENIASRLHAHVKNSPQEAINFRKIFESELFGISLKQAIGKNIEDSIYVEELGTTLSRDEIFKVLVLDIMEGAIDVDWRDFFPYLSWVPNKTFENKIQTLCCRRKAVMNALIEEQRKRIASGEELDCYIDYLLSEAKTLTPEQISMLIWETIIETADTTLVTTEWAMYELAKDQKRQDRLFEEIQNVCGTDKITEEHLSLMPYLGAVFHETLRKHSPAPIVPLRYVHEDTQLGGYYVPVGTEIAINIYGCNMDKNQWESPEEWKPERFLDPKYDPMDLYKTMAFGTGKRVCAGSLQAMLIACTTIGRLVQEFEWKLRDGEEENVDTVGLTTHKLHPMHAILKPRNYTGTTK</sequence>
<name>A0A498JCZ5_MALDO</name>
<proteinExistence type="inferred from homology"/>
<keyword evidence="6" id="KW-1002">Plastid outer membrane</keyword>
<keyword evidence="16" id="KW-1185">Reference proteome</keyword>
<dbReference type="GO" id="GO:0010241">
    <property type="term" value="P:ent-kaurene oxidation to kaurenoic acid"/>
    <property type="evidence" value="ECO:0007669"/>
    <property type="project" value="InterPro"/>
</dbReference>
<dbReference type="PROSITE" id="PS00086">
    <property type="entry name" value="CYTOCHROME_P450"/>
    <property type="match status" value="2"/>
</dbReference>
<evidence type="ECO:0000256" key="6">
    <source>
        <dbReference type="ARBA" id="ARBA00022805"/>
    </source>
</evidence>
<dbReference type="InterPro" id="IPR017972">
    <property type="entry name" value="Cyt_P450_CS"/>
</dbReference>
<keyword evidence="11" id="KW-0472">Membrane</keyword>
<gene>
    <name evidence="15" type="ORF">DVH24_020284</name>
</gene>
<comment type="cofactor">
    <cofactor evidence="1">
        <name>heme</name>
        <dbReference type="ChEBI" id="CHEBI:30413"/>
    </cofactor>
</comment>
<keyword evidence="3" id="KW-0349">Heme</keyword>
<dbReference type="GO" id="GO:0005783">
    <property type="term" value="C:endoplasmic reticulum"/>
    <property type="evidence" value="ECO:0007669"/>
    <property type="project" value="TreeGrafter"/>
</dbReference>
<dbReference type="InterPro" id="IPR036396">
    <property type="entry name" value="Cyt_P450_sf"/>
</dbReference>
<dbReference type="Pfam" id="PF00067">
    <property type="entry name" value="p450"/>
    <property type="match status" value="3"/>
</dbReference>
<evidence type="ECO:0000256" key="5">
    <source>
        <dbReference type="ARBA" id="ARBA00022723"/>
    </source>
</evidence>
<dbReference type="GO" id="GO:0052615">
    <property type="term" value="F:ent-kaurene oxidase activity"/>
    <property type="evidence" value="ECO:0007669"/>
    <property type="project" value="UniProtKB-EC"/>
</dbReference>
<reference evidence="15 16" key="1">
    <citation type="submission" date="2018-10" db="EMBL/GenBank/DDBJ databases">
        <title>A high-quality apple genome assembly.</title>
        <authorList>
            <person name="Hu J."/>
        </authorList>
    </citation>
    <scope>NUCLEOTIDE SEQUENCE [LARGE SCALE GENOMIC DNA]</scope>
    <source>
        <strain evidence="16">cv. HFTH1</strain>
        <tissue evidence="15">Young leaf</tissue>
    </source>
</reference>
<keyword evidence="7" id="KW-1133">Transmembrane helix</keyword>
<evidence type="ECO:0000313" key="16">
    <source>
        <dbReference type="Proteomes" id="UP000290289"/>
    </source>
</evidence>
<dbReference type="PANTHER" id="PTHR47283:SF1">
    <property type="entry name" value="ENT-KAURENE OXIDASE, CHLOROPLASTIC"/>
    <property type="match status" value="1"/>
</dbReference>
<dbReference type="FunFam" id="1.10.630.10:FF:000062">
    <property type="entry name" value="Ent-kaurene oxidase 2"/>
    <property type="match status" value="1"/>
</dbReference>
<comment type="similarity">
    <text evidence="2">Belongs to the cytochrome P450 family.</text>
</comment>
<dbReference type="AlphaFoldDB" id="A0A498JCZ5"/>
<evidence type="ECO:0000256" key="8">
    <source>
        <dbReference type="ARBA" id="ARBA00023002"/>
    </source>
</evidence>
<evidence type="ECO:0000256" key="3">
    <source>
        <dbReference type="ARBA" id="ARBA00022617"/>
    </source>
</evidence>
<evidence type="ECO:0000256" key="4">
    <source>
        <dbReference type="ARBA" id="ARBA00022692"/>
    </source>
</evidence>
<dbReference type="EC" id="1.14.14.86" evidence="14"/>
<keyword evidence="5" id="KW-0479">Metal-binding</keyword>
<evidence type="ECO:0000313" key="15">
    <source>
        <dbReference type="EMBL" id="RXH91261.1"/>
    </source>
</evidence>
<organism evidence="15 16">
    <name type="scientific">Malus domestica</name>
    <name type="common">Apple</name>
    <name type="synonym">Pyrus malus</name>
    <dbReference type="NCBI Taxonomy" id="3750"/>
    <lineage>
        <taxon>Eukaryota</taxon>
        <taxon>Viridiplantae</taxon>
        <taxon>Streptophyta</taxon>
        <taxon>Embryophyta</taxon>
        <taxon>Tracheophyta</taxon>
        <taxon>Spermatophyta</taxon>
        <taxon>Magnoliopsida</taxon>
        <taxon>eudicotyledons</taxon>
        <taxon>Gunneridae</taxon>
        <taxon>Pentapetalae</taxon>
        <taxon>rosids</taxon>
        <taxon>fabids</taxon>
        <taxon>Rosales</taxon>
        <taxon>Rosaceae</taxon>
        <taxon>Amygdaloideae</taxon>
        <taxon>Maleae</taxon>
        <taxon>Malus</taxon>
    </lineage>
</organism>
<evidence type="ECO:0000256" key="14">
    <source>
        <dbReference type="ARBA" id="ARBA00066565"/>
    </source>
</evidence>
<keyword evidence="10" id="KW-0503">Monooxygenase</keyword>
<dbReference type="InterPro" id="IPR002401">
    <property type="entry name" value="Cyt_P450_E_grp-I"/>
</dbReference>
<dbReference type="PRINTS" id="PR00463">
    <property type="entry name" value="EP450I"/>
</dbReference>
<comment type="caution">
    <text evidence="15">The sequence shown here is derived from an EMBL/GenBank/DDBJ whole genome shotgun (WGS) entry which is preliminary data.</text>
</comment>
<dbReference type="CDD" id="cd11075">
    <property type="entry name" value="CYP77_89"/>
    <property type="match status" value="2"/>
</dbReference>
<comment type="function">
    <text evidence="13">Catalyzes three successive oxidations of the 4-methyl group of ent-kaurene giving kaurenoic acid, a key step in gibberellins (GAs) biosynthesis. GAs, which are involved many processes, including stem elongation, play a central role in plant development.</text>
</comment>
<evidence type="ECO:0000256" key="7">
    <source>
        <dbReference type="ARBA" id="ARBA00022989"/>
    </source>
</evidence>
<dbReference type="InterPro" id="IPR001128">
    <property type="entry name" value="Cyt_P450"/>
</dbReference>
<dbReference type="STRING" id="3750.A0A498JCZ5"/>
<dbReference type="Gene3D" id="1.10.630.10">
    <property type="entry name" value="Cytochrome P450"/>
    <property type="match status" value="3"/>
</dbReference>
<dbReference type="EMBL" id="RDQH01000334">
    <property type="protein sequence ID" value="RXH91261.1"/>
    <property type="molecule type" value="Genomic_DNA"/>
</dbReference>
<dbReference type="InterPro" id="IPR044225">
    <property type="entry name" value="KO_chloroplastic"/>
</dbReference>
<dbReference type="GO" id="GO:0020037">
    <property type="term" value="F:heme binding"/>
    <property type="evidence" value="ECO:0007669"/>
    <property type="project" value="InterPro"/>
</dbReference>
<evidence type="ECO:0000256" key="2">
    <source>
        <dbReference type="ARBA" id="ARBA00010617"/>
    </source>
</evidence>
<keyword evidence="9" id="KW-0408">Iron</keyword>
<evidence type="ECO:0000256" key="9">
    <source>
        <dbReference type="ARBA" id="ARBA00023004"/>
    </source>
</evidence>
<accession>A0A498JCZ5</accession>
<keyword evidence="6" id="KW-0934">Plastid</keyword>
<dbReference type="GO" id="GO:0016709">
    <property type="term" value="F:oxidoreductase activity, acting on paired donors, with incorporation or reduction of molecular oxygen, NAD(P)H as one donor, and incorporation of one atom of oxygen"/>
    <property type="evidence" value="ECO:0007669"/>
    <property type="project" value="TreeGrafter"/>
</dbReference>